<gene>
    <name evidence="1" type="ORF">GQ55_4G362500</name>
</gene>
<name>A0A2T7E3R5_9POAL</name>
<dbReference type="Proteomes" id="UP000244336">
    <property type="component" value="Chromosome 4"/>
</dbReference>
<evidence type="ECO:0000313" key="1">
    <source>
        <dbReference type="EMBL" id="PUZ62491.1"/>
    </source>
</evidence>
<dbReference type="EMBL" id="CM009752">
    <property type="protein sequence ID" value="PUZ62491.1"/>
    <property type="molecule type" value="Genomic_DNA"/>
</dbReference>
<evidence type="ECO:0000313" key="2">
    <source>
        <dbReference type="Proteomes" id="UP000244336"/>
    </source>
</evidence>
<proteinExistence type="predicted"/>
<accession>A0A2T7E3R5</accession>
<sequence length="146" mass="16530">MLDIMLCHRASWKIVVACQIIENLEETETSYHQSISAVLERKVTCPNNPKKQKPDWLQFIEQCNKRMTCHPEHPAVLLDLTASWAHHLPDSHGFKGNRTSTSLSLQAPSSTAVDSHYMHVCSSNDISISHPAFNFVVLLVFVYSNQ</sequence>
<reference evidence="1 2" key="1">
    <citation type="submission" date="2018-04" db="EMBL/GenBank/DDBJ databases">
        <title>WGS assembly of Panicum hallii var. hallii HAL2.</title>
        <authorList>
            <person name="Lovell J."/>
            <person name="Jenkins J."/>
            <person name="Lowry D."/>
            <person name="Mamidi S."/>
            <person name="Sreedasyam A."/>
            <person name="Weng X."/>
            <person name="Barry K."/>
            <person name="Bonette J."/>
            <person name="Campitelli B."/>
            <person name="Daum C."/>
            <person name="Gordon S."/>
            <person name="Gould B."/>
            <person name="Lipzen A."/>
            <person name="MacQueen A."/>
            <person name="Palacio-Mejia J."/>
            <person name="Plott C."/>
            <person name="Shakirov E."/>
            <person name="Shu S."/>
            <person name="Yoshinaga Y."/>
            <person name="Zane M."/>
            <person name="Rokhsar D."/>
            <person name="Grimwood J."/>
            <person name="Schmutz J."/>
            <person name="Juenger T."/>
        </authorList>
    </citation>
    <scope>NUCLEOTIDE SEQUENCE [LARGE SCALE GENOMIC DNA]</scope>
    <source>
        <strain evidence="2">cv. HAL2</strain>
    </source>
</reference>
<protein>
    <submittedName>
        <fullName evidence="1">Uncharacterized protein</fullName>
    </submittedName>
</protein>
<dbReference type="AlphaFoldDB" id="A0A2T7E3R5"/>
<organism evidence="1 2">
    <name type="scientific">Panicum hallii var. hallii</name>
    <dbReference type="NCBI Taxonomy" id="1504633"/>
    <lineage>
        <taxon>Eukaryota</taxon>
        <taxon>Viridiplantae</taxon>
        <taxon>Streptophyta</taxon>
        <taxon>Embryophyta</taxon>
        <taxon>Tracheophyta</taxon>
        <taxon>Spermatophyta</taxon>
        <taxon>Magnoliopsida</taxon>
        <taxon>Liliopsida</taxon>
        <taxon>Poales</taxon>
        <taxon>Poaceae</taxon>
        <taxon>PACMAD clade</taxon>
        <taxon>Panicoideae</taxon>
        <taxon>Panicodae</taxon>
        <taxon>Paniceae</taxon>
        <taxon>Panicinae</taxon>
        <taxon>Panicum</taxon>
        <taxon>Panicum sect. Panicum</taxon>
    </lineage>
</organism>
<dbReference type="Gramene" id="PUZ62491">
    <property type="protein sequence ID" value="PUZ62491"/>
    <property type="gene ID" value="GQ55_4G362500"/>
</dbReference>
<keyword evidence="2" id="KW-1185">Reference proteome</keyword>